<gene>
    <name evidence="3" type="ORF">FAB82_15000</name>
</gene>
<dbReference type="RefSeq" id="WP_136535347.1">
    <property type="nucleotide sequence ID" value="NZ_STGY01000056.1"/>
</dbReference>
<dbReference type="Proteomes" id="UP000308760">
    <property type="component" value="Unassembled WGS sequence"/>
</dbReference>
<keyword evidence="2" id="KW-0472">Membrane</keyword>
<keyword evidence="4" id="KW-1185">Reference proteome</keyword>
<feature type="compositionally biased region" description="Low complexity" evidence="1">
    <location>
        <begin position="64"/>
        <end position="90"/>
    </location>
</feature>
<evidence type="ECO:0000256" key="2">
    <source>
        <dbReference type="SAM" id="Phobius"/>
    </source>
</evidence>
<accession>A0A4S8QC85</accession>
<feature type="transmembrane region" description="Helical" evidence="2">
    <location>
        <begin position="182"/>
        <end position="199"/>
    </location>
</feature>
<keyword evidence="2" id="KW-1133">Transmembrane helix</keyword>
<reference evidence="3 4" key="2">
    <citation type="submission" date="2019-05" db="EMBL/GenBank/DDBJ databases">
        <title>Glycomyces buryatensis sp. nov.</title>
        <authorList>
            <person name="Nikitina E."/>
        </authorList>
    </citation>
    <scope>NUCLEOTIDE SEQUENCE [LARGE SCALE GENOMIC DNA]</scope>
    <source>
        <strain evidence="3 4">18</strain>
    </source>
</reference>
<reference evidence="4" key="1">
    <citation type="submission" date="2019-04" db="EMBL/GenBank/DDBJ databases">
        <title>Nocardioides xinjiangensis sp. nov.</title>
        <authorList>
            <person name="Liu S."/>
        </authorList>
    </citation>
    <scope>NUCLEOTIDE SEQUENCE [LARGE SCALE GENOMIC DNA]</scope>
    <source>
        <strain evidence="4">18</strain>
    </source>
</reference>
<evidence type="ECO:0000313" key="4">
    <source>
        <dbReference type="Proteomes" id="UP000308760"/>
    </source>
</evidence>
<evidence type="ECO:0000313" key="3">
    <source>
        <dbReference type="EMBL" id="THV40572.1"/>
    </source>
</evidence>
<proteinExistence type="predicted"/>
<organism evidence="3 4">
    <name type="scientific">Glycomyces buryatensis</name>
    <dbReference type="NCBI Taxonomy" id="2570927"/>
    <lineage>
        <taxon>Bacteria</taxon>
        <taxon>Bacillati</taxon>
        <taxon>Actinomycetota</taxon>
        <taxon>Actinomycetes</taxon>
        <taxon>Glycomycetales</taxon>
        <taxon>Glycomycetaceae</taxon>
        <taxon>Glycomyces</taxon>
    </lineage>
</organism>
<dbReference type="AlphaFoldDB" id="A0A4S8QC85"/>
<feature type="transmembrane region" description="Helical" evidence="2">
    <location>
        <begin position="156"/>
        <end position="176"/>
    </location>
</feature>
<dbReference type="OrthoDB" id="3694640at2"/>
<dbReference type="EMBL" id="STGY01000056">
    <property type="protein sequence ID" value="THV40572.1"/>
    <property type="molecule type" value="Genomic_DNA"/>
</dbReference>
<protein>
    <submittedName>
        <fullName evidence="3">Uncharacterized protein</fullName>
    </submittedName>
</protein>
<name>A0A4S8QC85_9ACTN</name>
<sequence>MTAEAAPWSPFEDVPADAESPTQSPAVPARDTEPAPCTLQRHLHVVPESNAGQAGDATGETLHSAPDPAPASADSAAAPPVPELAETSEAAAAEEAPVEVAATGPSMADRLAGVRAIWVPPNWRTERPASLDEVIAYADTAPWCAGDGKARKAGRAYNRLVAVPVSALAYVIAWIFQRPGRAATVGLVAGLWGLVLLVAF</sequence>
<keyword evidence="2" id="KW-0812">Transmembrane</keyword>
<feature type="region of interest" description="Disordered" evidence="1">
    <location>
        <begin position="1"/>
        <end position="90"/>
    </location>
</feature>
<evidence type="ECO:0000256" key="1">
    <source>
        <dbReference type="SAM" id="MobiDB-lite"/>
    </source>
</evidence>
<comment type="caution">
    <text evidence="3">The sequence shown here is derived from an EMBL/GenBank/DDBJ whole genome shotgun (WGS) entry which is preliminary data.</text>
</comment>